<protein>
    <submittedName>
        <fullName evidence="1">Uncharacterized protein</fullName>
    </submittedName>
</protein>
<dbReference type="AlphaFoldDB" id="A4BNK8"/>
<keyword evidence="2" id="KW-1185">Reference proteome</keyword>
<evidence type="ECO:0000313" key="1">
    <source>
        <dbReference type="EMBL" id="EAR22807.1"/>
    </source>
</evidence>
<dbReference type="HOGENOM" id="CLU_149303_0_0_6"/>
<dbReference type="Proteomes" id="UP000003374">
    <property type="component" value="Unassembled WGS sequence"/>
</dbReference>
<comment type="caution">
    <text evidence="1">The sequence shown here is derived from an EMBL/GenBank/DDBJ whole genome shotgun (WGS) entry which is preliminary data.</text>
</comment>
<reference evidence="1 2" key="1">
    <citation type="submission" date="2006-02" db="EMBL/GenBank/DDBJ databases">
        <authorList>
            <person name="Waterbury J."/>
            <person name="Ferriera S."/>
            <person name="Johnson J."/>
            <person name="Kravitz S."/>
            <person name="Halpern A."/>
            <person name="Remington K."/>
            <person name="Beeson K."/>
            <person name="Tran B."/>
            <person name="Rogers Y.-H."/>
            <person name="Friedman R."/>
            <person name="Venter J.C."/>
        </authorList>
    </citation>
    <scope>NUCLEOTIDE SEQUENCE [LARGE SCALE GENOMIC DNA]</scope>
    <source>
        <strain evidence="1 2">Nb-231</strain>
    </source>
</reference>
<proteinExistence type="predicted"/>
<dbReference type="EMBL" id="AAOF01000002">
    <property type="protein sequence ID" value="EAR22807.1"/>
    <property type="molecule type" value="Genomic_DNA"/>
</dbReference>
<gene>
    <name evidence="1" type="ORF">NB231_10153</name>
</gene>
<accession>A4BNK8</accession>
<organism evidence="1 2">
    <name type="scientific">Nitrococcus mobilis Nb-231</name>
    <dbReference type="NCBI Taxonomy" id="314278"/>
    <lineage>
        <taxon>Bacteria</taxon>
        <taxon>Pseudomonadati</taxon>
        <taxon>Pseudomonadota</taxon>
        <taxon>Gammaproteobacteria</taxon>
        <taxon>Chromatiales</taxon>
        <taxon>Ectothiorhodospiraceae</taxon>
        <taxon>Nitrococcus</taxon>
    </lineage>
</organism>
<dbReference type="RefSeq" id="WP_005002173.1">
    <property type="nucleotide sequence ID" value="NZ_CH672427.1"/>
</dbReference>
<sequence length="145" mass="15684">MSLLLDDLPKNSGLDQLATHHARNRKEVACRPLGPLFQPMNADRLIKDNVAHIGSAGVSEGNHDCGFRPAFRNLETGCAVLARFKNGAPAPMHLLDGLPDEWVLERDAADRVVSVKPSVIAGFLRQGRFYTREQAAAAAAAEADD</sequence>
<evidence type="ECO:0000313" key="2">
    <source>
        <dbReference type="Proteomes" id="UP000003374"/>
    </source>
</evidence>
<name>A4BNK8_9GAMM</name>
<dbReference type="eggNOG" id="ENOG5032SZG">
    <property type="taxonomic scope" value="Bacteria"/>
</dbReference>